<dbReference type="AlphaFoldDB" id="A0AAD6ZCI5"/>
<organism evidence="2 3">
    <name type="scientific">Mycena albidolilacea</name>
    <dbReference type="NCBI Taxonomy" id="1033008"/>
    <lineage>
        <taxon>Eukaryota</taxon>
        <taxon>Fungi</taxon>
        <taxon>Dikarya</taxon>
        <taxon>Basidiomycota</taxon>
        <taxon>Agaricomycotina</taxon>
        <taxon>Agaricomycetes</taxon>
        <taxon>Agaricomycetidae</taxon>
        <taxon>Agaricales</taxon>
        <taxon>Marasmiineae</taxon>
        <taxon>Mycenaceae</taxon>
        <taxon>Mycena</taxon>
    </lineage>
</organism>
<evidence type="ECO:0000313" key="3">
    <source>
        <dbReference type="Proteomes" id="UP001218218"/>
    </source>
</evidence>
<feature type="region of interest" description="Disordered" evidence="1">
    <location>
        <begin position="94"/>
        <end position="135"/>
    </location>
</feature>
<evidence type="ECO:0000313" key="2">
    <source>
        <dbReference type="EMBL" id="KAJ7315509.1"/>
    </source>
</evidence>
<reference evidence="2" key="1">
    <citation type="submission" date="2023-03" db="EMBL/GenBank/DDBJ databases">
        <title>Massive genome expansion in bonnet fungi (Mycena s.s.) driven by repeated elements and novel gene families across ecological guilds.</title>
        <authorList>
            <consortium name="Lawrence Berkeley National Laboratory"/>
            <person name="Harder C.B."/>
            <person name="Miyauchi S."/>
            <person name="Viragh M."/>
            <person name="Kuo A."/>
            <person name="Thoen E."/>
            <person name="Andreopoulos B."/>
            <person name="Lu D."/>
            <person name="Skrede I."/>
            <person name="Drula E."/>
            <person name="Henrissat B."/>
            <person name="Morin E."/>
            <person name="Kohler A."/>
            <person name="Barry K."/>
            <person name="LaButti K."/>
            <person name="Morin E."/>
            <person name="Salamov A."/>
            <person name="Lipzen A."/>
            <person name="Mereny Z."/>
            <person name="Hegedus B."/>
            <person name="Baldrian P."/>
            <person name="Stursova M."/>
            <person name="Weitz H."/>
            <person name="Taylor A."/>
            <person name="Grigoriev I.V."/>
            <person name="Nagy L.G."/>
            <person name="Martin F."/>
            <person name="Kauserud H."/>
        </authorList>
    </citation>
    <scope>NUCLEOTIDE SEQUENCE</scope>
    <source>
        <strain evidence="2">CBHHK002</strain>
    </source>
</reference>
<protein>
    <submittedName>
        <fullName evidence="2">Uncharacterized protein</fullName>
    </submittedName>
</protein>
<evidence type="ECO:0000256" key="1">
    <source>
        <dbReference type="SAM" id="MobiDB-lite"/>
    </source>
</evidence>
<name>A0AAD6ZCI5_9AGAR</name>
<accession>A0AAD6ZCI5</accession>
<dbReference type="EMBL" id="JARIHO010000061">
    <property type="protein sequence ID" value="KAJ7315509.1"/>
    <property type="molecule type" value="Genomic_DNA"/>
</dbReference>
<dbReference type="Proteomes" id="UP001218218">
    <property type="component" value="Unassembled WGS sequence"/>
</dbReference>
<feature type="region of interest" description="Disordered" evidence="1">
    <location>
        <begin position="265"/>
        <end position="291"/>
    </location>
</feature>
<feature type="compositionally biased region" description="Basic and acidic residues" evidence="1">
    <location>
        <begin position="94"/>
        <end position="110"/>
    </location>
</feature>
<feature type="region of interest" description="Disordered" evidence="1">
    <location>
        <begin position="148"/>
        <end position="224"/>
    </location>
</feature>
<feature type="compositionally biased region" description="Basic residues" evidence="1">
    <location>
        <begin position="266"/>
        <end position="275"/>
    </location>
</feature>
<feature type="compositionally biased region" description="Gly residues" evidence="1">
    <location>
        <begin position="151"/>
        <end position="166"/>
    </location>
</feature>
<gene>
    <name evidence="2" type="ORF">DFH08DRAFT_942833</name>
</gene>
<sequence length="291" mass="30464">MYTAVSNGETWMRCTSAEVQRGLQRRNAQWRQCRGGADDACSWEVAHVGGEKTGVRVAAVVSAAEKSEQGVPRRRNARGVRDCNTPYEADARGTDETWGGRHGRCSEGRRGGVVGRTTKNPLQKEPGTTEAAPRTGIAELDAVGGASAGEAGTGAGAGGGSGGCEGTGRDVRTKLRQRRGGTGRDGRGGADAGRSGEKAAAVAVAQKGRRRRAASSGGGRSRRRVMLMHSPLIRAVKSERELNVSWKQGILKGVGRKYTRGIGRAGKARGRRRGVGRGQCKGGMIRQGCAG</sequence>
<proteinExistence type="predicted"/>
<keyword evidence="3" id="KW-1185">Reference proteome</keyword>
<comment type="caution">
    <text evidence="2">The sequence shown here is derived from an EMBL/GenBank/DDBJ whole genome shotgun (WGS) entry which is preliminary data.</text>
</comment>